<dbReference type="AlphaFoldDB" id="A0A4Y7TF41"/>
<comment type="caution">
    <text evidence="1">The sequence shown here is derived from an EMBL/GenBank/DDBJ whole genome shotgun (WGS) entry which is preliminary data.</text>
</comment>
<evidence type="ECO:0000313" key="1">
    <source>
        <dbReference type="EMBL" id="TEB32584.1"/>
    </source>
</evidence>
<keyword evidence="2" id="KW-1185">Reference proteome</keyword>
<evidence type="ECO:0000313" key="2">
    <source>
        <dbReference type="Proteomes" id="UP000298030"/>
    </source>
</evidence>
<proteinExistence type="predicted"/>
<organism evidence="1 2">
    <name type="scientific">Coprinellus micaceus</name>
    <name type="common">Glistening ink-cap mushroom</name>
    <name type="synonym">Coprinus micaceus</name>
    <dbReference type="NCBI Taxonomy" id="71717"/>
    <lineage>
        <taxon>Eukaryota</taxon>
        <taxon>Fungi</taxon>
        <taxon>Dikarya</taxon>
        <taxon>Basidiomycota</taxon>
        <taxon>Agaricomycotina</taxon>
        <taxon>Agaricomycetes</taxon>
        <taxon>Agaricomycetidae</taxon>
        <taxon>Agaricales</taxon>
        <taxon>Agaricineae</taxon>
        <taxon>Psathyrellaceae</taxon>
        <taxon>Coprinellus</taxon>
    </lineage>
</organism>
<dbReference type="Proteomes" id="UP000298030">
    <property type="component" value="Unassembled WGS sequence"/>
</dbReference>
<reference evidence="1 2" key="1">
    <citation type="journal article" date="2019" name="Nat. Ecol. Evol.">
        <title>Megaphylogeny resolves global patterns of mushroom evolution.</title>
        <authorList>
            <person name="Varga T."/>
            <person name="Krizsan K."/>
            <person name="Foldi C."/>
            <person name="Dima B."/>
            <person name="Sanchez-Garcia M."/>
            <person name="Sanchez-Ramirez S."/>
            <person name="Szollosi G.J."/>
            <person name="Szarkandi J.G."/>
            <person name="Papp V."/>
            <person name="Albert L."/>
            <person name="Andreopoulos W."/>
            <person name="Angelini C."/>
            <person name="Antonin V."/>
            <person name="Barry K.W."/>
            <person name="Bougher N.L."/>
            <person name="Buchanan P."/>
            <person name="Buyck B."/>
            <person name="Bense V."/>
            <person name="Catcheside P."/>
            <person name="Chovatia M."/>
            <person name="Cooper J."/>
            <person name="Damon W."/>
            <person name="Desjardin D."/>
            <person name="Finy P."/>
            <person name="Geml J."/>
            <person name="Haridas S."/>
            <person name="Hughes K."/>
            <person name="Justo A."/>
            <person name="Karasinski D."/>
            <person name="Kautmanova I."/>
            <person name="Kiss B."/>
            <person name="Kocsube S."/>
            <person name="Kotiranta H."/>
            <person name="LaButti K.M."/>
            <person name="Lechner B.E."/>
            <person name="Liimatainen K."/>
            <person name="Lipzen A."/>
            <person name="Lukacs Z."/>
            <person name="Mihaltcheva S."/>
            <person name="Morgado L.N."/>
            <person name="Niskanen T."/>
            <person name="Noordeloos M.E."/>
            <person name="Ohm R.A."/>
            <person name="Ortiz-Santana B."/>
            <person name="Ovrebo C."/>
            <person name="Racz N."/>
            <person name="Riley R."/>
            <person name="Savchenko A."/>
            <person name="Shiryaev A."/>
            <person name="Soop K."/>
            <person name="Spirin V."/>
            <person name="Szebenyi C."/>
            <person name="Tomsovsky M."/>
            <person name="Tulloss R.E."/>
            <person name="Uehling J."/>
            <person name="Grigoriev I.V."/>
            <person name="Vagvolgyi C."/>
            <person name="Papp T."/>
            <person name="Martin F.M."/>
            <person name="Miettinen O."/>
            <person name="Hibbett D.S."/>
            <person name="Nagy L.G."/>
        </authorList>
    </citation>
    <scope>NUCLEOTIDE SEQUENCE [LARGE SCALE GENOMIC DNA]</scope>
    <source>
        <strain evidence="1 2">FP101781</strain>
    </source>
</reference>
<dbReference type="EMBL" id="QPFP01000015">
    <property type="protein sequence ID" value="TEB32584.1"/>
    <property type="molecule type" value="Genomic_DNA"/>
</dbReference>
<name>A0A4Y7TF41_COPMI</name>
<accession>A0A4Y7TF41</accession>
<sequence>MRLGRESRLTGLWLGCSWCKWGWLRPRYDPPSSSSLSVVDFECGATAGFTGSQVTLQYSVIGRTSRLAGKRSLQFSHKSSPFDSWSCPIPAPWYRLGASHGPLCIVVWAPISINPFMSFRGNPRAAKRVSDQDGGSQDPAFSLRCLWPDAAFSMTSAVLAYQAA</sequence>
<protein>
    <submittedName>
        <fullName evidence="1">Uncharacterized protein</fullName>
    </submittedName>
</protein>
<gene>
    <name evidence="1" type="ORF">FA13DRAFT_261835</name>
</gene>